<feature type="chain" id="PRO_5040865975" evidence="1">
    <location>
        <begin position="21"/>
        <end position="489"/>
    </location>
</feature>
<evidence type="ECO:0000313" key="4">
    <source>
        <dbReference type="Proteomes" id="UP001139700"/>
    </source>
</evidence>
<organism evidence="3 4">
    <name type="scientific">Dyadobacter fanqingshengii</name>
    <dbReference type="NCBI Taxonomy" id="2906443"/>
    <lineage>
        <taxon>Bacteria</taxon>
        <taxon>Pseudomonadati</taxon>
        <taxon>Bacteroidota</taxon>
        <taxon>Cytophagia</taxon>
        <taxon>Cytophagales</taxon>
        <taxon>Spirosomataceae</taxon>
        <taxon>Dyadobacter</taxon>
    </lineage>
</organism>
<dbReference type="PANTHER" id="PTHR43283">
    <property type="entry name" value="BETA-LACTAMASE-RELATED"/>
    <property type="match status" value="1"/>
</dbReference>
<proteinExistence type="predicted"/>
<reference evidence="3" key="1">
    <citation type="submission" date="2021-12" db="EMBL/GenBank/DDBJ databases">
        <title>Novel species in genus Dyadobacter.</title>
        <authorList>
            <person name="Ma C."/>
        </authorList>
    </citation>
    <scope>NUCLEOTIDE SEQUENCE</scope>
    <source>
        <strain evidence="3">CY399</strain>
    </source>
</reference>
<dbReference type="Proteomes" id="UP001139700">
    <property type="component" value="Unassembled WGS sequence"/>
</dbReference>
<dbReference type="PANTHER" id="PTHR43283:SF7">
    <property type="entry name" value="BETA-LACTAMASE-RELATED DOMAIN-CONTAINING PROTEIN"/>
    <property type="match status" value="1"/>
</dbReference>
<comment type="caution">
    <text evidence="3">The sequence shown here is derived from an EMBL/GenBank/DDBJ whole genome shotgun (WGS) entry which is preliminary data.</text>
</comment>
<evidence type="ECO:0000256" key="1">
    <source>
        <dbReference type="SAM" id="SignalP"/>
    </source>
</evidence>
<keyword evidence="1" id="KW-0732">Signal</keyword>
<dbReference type="InterPro" id="IPR050789">
    <property type="entry name" value="Diverse_Enzym_Activities"/>
</dbReference>
<accession>A0A9X1PCB1</accession>
<evidence type="ECO:0000259" key="2">
    <source>
        <dbReference type="Pfam" id="PF00144"/>
    </source>
</evidence>
<dbReference type="InterPro" id="IPR001466">
    <property type="entry name" value="Beta-lactam-related"/>
</dbReference>
<gene>
    <name evidence="3" type="ORF">LXM24_15850</name>
</gene>
<dbReference type="AlphaFoldDB" id="A0A9X1PCB1"/>
<dbReference type="RefSeq" id="WP_234614397.1">
    <property type="nucleotide sequence ID" value="NZ_CP098806.1"/>
</dbReference>
<dbReference type="Pfam" id="PF00144">
    <property type="entry name" value="Beta-lactamase"/>
    <property type="match status" value="1"/>
</dbReference>
<sequence length="489" mass="54958">MLRRILRYCIGLALFVNVLACSTDEQKVVGIWHTEFEAVPHLKSAFDVELRHDLFSDSWSGRFEIPESMAEGTLSGVKITDSKIFLDLGQGATFTGNLSKDKTEIGGLLNIPDRKPETLTLTKTDRWTSQRPARIDKENRALLKWSYQAPPVNSDGWKVGAMNMQNANSKVLHDLFENILKGKYHGLDAVLVAQNGRLLLDEYFYLGDRERIHSLQSCTKSVTSLLIGIAQDDGLIQNLDAPLTAFFPSYKNSVKEKSPQPTLRNALTMSAGLDWHEDIPYTDPKNDAVLMNQSKDMYQYVLDKNLDKKDKPGRKFEYNSGLSILLGGILSNVTGKPADKYAEQSLFKGLGIKKFAWTSMNNQVHTGGGLFLKPRDMLKIGQLILDKGKWNEKQIVPTSWITESTSFVLPINESSSDWGYGYQWWRGVFRVKDKVFPVIYAAGYGGQMLYIVPDLNLSILTLHHNASDVSGSHSLTWKDIEKSILPAFI</sequence>
<protein>
    <submittedName>
        <fullName evidence="3">Beta-lactamase family protein</fullName>
    </submittedName>
</protein>
<evidence type="ECO:0000313" key="3">
    <source>
        <dbReference type="EMBL" id="MCF0041579.1"/>
    </source>
</evidence>
<feature type="signal peptide" evidence="1">
    <location>
        <begin position="1"/>
        <end position="20"/>
    </location>
</feature>
<keyword evidence="4" id="KW-1185">Reference proteome</keyword>
<dbReference type="SUPFAM" id="SSF56601">
    <property type="entry name" value="beta-lactamase/transpeptidase-like"/>
    <property type="match status" value="1"/>
</dbReference>
<dbReference type="InterPro" id="IPR012338">
    <property type="entry name" value="Beta-lactam/transpept-like"/>
</dbReference>
<dbReference type="EMBL" id="JAJTTA010000002">
    <property type="protein sequence ID" value="MCF0041579.1"/>
    <property type="molecule type" value="Genomic_DNA"/>
</dbReference>
<dbReference type="Gene3D" id="3.40.710.10">
    <property type="entry name" value="DD-peptidase/beta-lactamase superfamily"/>
    <property type="match status" value="1"/>
</dbReference>
<name>A0A9X1PCB1_9BACT</name>
<feature type="domain" description="Beta-lactamase-related" evidence="2">
    <location>
        <begin position="189"/>
        <end position="464"/>
    </location>
</feature>